<feature type="transmembrane region" description="Helical" evidence="1">
    <location>
        <begin position="115"/>
        <end position="132"/>
    </location>
</feature>
<name>A0A1H3FAM3_9RHOB</name>
<feature type="transmembrane region" description="Helical" evidence="1">
    <location>
        <begin position="69"/>
        <end position="87"/>
    </location>
</feature>
<dbReference type="AlphaFoldDB" id="A0A1H3FAM3"/>
<dbReference type="OrthoDB" id="5457317at2"/>
<proteinExistence type="predicted"/>
<dbReference type="Proteomes" id="UP000183400">
    <property type="component" value="Unassembled WGS sequence"/>
</dbReference>
<organism evidence="2 3">
    <name type="scientific">Ruegeria halocynthiae</name>
    <dbReference type="NCBI Taxonomy" id="985054"/>
    <lineage>
        <taxon>Bacteria</taxon>
        <taxon>Pseudomonadati</taxon>
        <taxon>Pseudomonadota</taxon>
        <taxon>Alphaproteobacteria</taxon>
        <taxon>Rhodobacterales</taxon>
        <taxon>Roseobacteraceae</taxon>
        <taxon>Ruegeria</taxon>
    </lineage>
</organism>
<dbReference type="RefSeq" id="WP_143030636.1">
    <property type="nucleotide sequence ID" value="NZ_FNNP01000014.1"/>
</dbReference>
<keyword evidence="1" id="KW-1133">Transmembrane helix</keyword>
<feature type="transmembrane region" description="Helical" evidence="1">
    <location>
        <begin position="12"/>
        <end position="31"/>
    </location>
</feature>
<keyword evidence="1" id="KW-0812">Transmembrane</keyword>
<evidence type="ECO:0000313" key="3">
    <source>
        <dbReference type="Proteomes" id="UP000183400"/>
    </source>
</evidence>
<dbReference type="EMBL" id="FNNP01000014">
    <property type="protein sequence ID" value="SDX87990.1"/>
    <property type="molecule type" value="Genomic_DNA"/>
</dbReference>
<evidence type="ECO:0000313" key="2">
    <source>
        <dbReference type="EMBL" id="SDX87990.1"/>
    </source>
</evidence>
<reference evidence="3" key="1">
    <citation type="submission" date="2016-10" db="EMBL/GenBank/DDBJ databases">
        <authorList>
            <person name="Varghese N."/>
            <person name="Submissions S."/>
        </authorList>
    </citation>
    <scope>NUCLEOTIDE SEQUENCE [LARGE SCALE GENOMIC DNA]</scope>
    <source>
        <strain evidence="3">DSM 27839</strain>
    </source>
</reference>
<protein>
    <submittedName>
        <fullName evidence="2">Uncharacterized protein</fullName>
    </submittedName>
</protein>
<keyword evidence="3" id="KW-1185">Reference proteome</keyword>
<feature type="transmembrane region" description="Helical" evidence="1">
    <location>
        <begin position="144"/>
        <end position="161"/>
    </location>
</feature>
<accession>A0A1H3FAM3</accession>
<evidence type="ECO:0000256" key="1">
    <source>
        <dbReference type="SAM" id="Phobius"/>
    </source>
</evidence>
<keyword evidence="1" id="KW-0472">Membrane</keyword>
<feature type="transmembrane region" description="Helical" evidence="1">
    <location>
        <begin position="43"/>
        <end position="62"/>
    </location>
</feature>
<gene>
    <name evidence="2" type="ORF">SAMN05444358_11410</name>
</gene>
<sequence length="232" mass="25963">MFGLRNVSARHIIVTVAILNFIMVVVGYIGHDNPTKHYREGTIGTHISILLLALIALVNFQIFLRQKHVIWLLISLGFAFLAFDEGFEIHEGLDKAFHRYFGISQTSLTDRIDDILIGIYGLIGAGILYRFRAEILRYKVLLQYLLPGFAFLAASVVFDAVTNDNALFLWAGIPETYVLDVKLPLRALEEVSKLMAEAIFLAGFVQVFRQVKADGDHTAGKPLDESASRPVK</sequence>